<dbReference type="AlphaFoldDB" id="A0A1M6BRL6"/>
<organism evidence="1 2">
    <name type="scientific">Lutispora thermophila DSM 19022</name>
    <dbReference type="NCBI Taxonomy" id="1122184"/>
    <lineage>
        <taxon>Bacteria</taxon>
        <taxon>Bacillati</taxon>
        <taxon>Bacillota</taxon>
        <taxon>Clostridia</taxon>
        <taxon>Lutisporales</taxon>
        <taxon>Lutisporaceae</taxon>
        <taxon>Lutispora</taxon>
    </lineage>
</organism>
<accession>A0A1M6BRL6</accession>
<sequence>MKLPKWVAIVLIASLLLNIKATLDISSMKSEIRNLQINISSINSSLDNTISSGIDRIERTIEKEGSIVSEFKYENLGIKDKKVDFILSVKPKVYNEGEKLYFLIKAGNNSPQLIPAETEDNVSFTANATISIFDEANVDLVIEGESNKKTEKLDTIYPIADKYAARINARSLGGSIKRNAGSSKLIINHEYELINPKPDGDGTRIKEANLDIELNGKVIDTFPMKLENTSKRERFYLLLKDYELQCNTGDEIIIYITAKDDMGLNYKCHMEGWIVEENGGLDHSPGRYNFRNVEVY</sequence>
<evidence type="ECO:0000313" key="2">
    <source>
        <dbReference type="Proteomes" id="UP000184442"/>
    </source>
</evidence>
<dbReference type="EMBL" id="FQZS01000004">
    <property type="protein sequence ID" value="SHI51372.1"/>
    <property type="molecule type" value="Genomic_DNA"/>
</dbReference>
<reference evidence="1 2" key="1">
    <citation type="submission" date="2016-11" db="EMBL/GenBank/DDBJ databases">
        <authorList>
            <person name="Jaros S."/>
            <person name="Januszkiewicz K."/>
            <person name="Wedrychowicz H."/>
        </authorList>
    </citation>
    <scope>NUCLEOTIDE SEQUENCE [LARGE SCALE GENOMIC DNA]</scope>
    <source>
        <strain evidence="1 2">DSM 19022</strain>
    </source>
</reference>
<protein>
    <submittedName>
        <fullName evidence="1">Uncharacterized protein</fullName>
    </submittedName>
</protein>
<name>A0A1M6BRL6_9FIRM</name>
<gene>
    <name evidence="1" type="ORF">SAMN02745176_00502</name>
</gene>
<dbReference type="STRING" id="1122184.SAMN02745176_00502"/>
<evidence type="ECO:0000313" key="1">
    <source>
        <dbReference type="EMBL" id="SHI51372.1"/>
    </source>
</evidence>
<dbReference type="RefSeq" id="WP_073024186.1">
    <property type="nucleotide sequence ID" value="NZ_FQZS01000004.1"/>
</dbReference>
<keyword evidence="2" id="KW-1185">Reference proteome</keyword>
<dbReference type="Proteomes" id="UP000184442">
    <property type="component" value="Unassembled WGS sequence"/>
</dbReference>
<proteinExistence type="predicted"/>